<evidence type="ECO:0000256" key="3">
    <source>
        <dbReference type="ARBA" id="ARBA00022516"/>
    </source>
</evidence>
<keyword evidence="5" id="KW-0276">Fatty acid metabolism</keyword>
<feature type="transmembrane region" description="Helical" evidence="13">
    <location>
        <begin position="104"/>
        <end position="125"/>
    </location>
</feature>
<keyword evidence="7 12" id="KW-0560">Oxidoreductase</keyword>
<dbReference type="InterPro" id="IPR015876">
    <property type="entry name" value="Acyl-CoA_DS"/>
</dbReference>
<dbReference type="EMBL" id="GAMC01021291">
    <property type="protein sequence ID" value="JAB85264.1"/>
    <property type="molecule type" value="mRNA"/>
</dbReference>
<evidence type="ECO:0000259" key="14">
    <source>
        <dbReference type="Pfam" id="PF00487"/>
    </source>
</evidence>
<evidence type="ECO:0000256" key="6">
    <source>
        <dbReference type="ARBA" id="ARBA00022989"/>
    </source>
</evidence>
<evidence type="ECO:0000313" key="15">
    <source>
        <dbReference type="EMBL" id="CAD6993571.1"/>
    </source>
</evidence>
<evidence type="ECO:0000313" key="17">
    <source>
        <dbReference type="Proteomes" id="UP000606786"/>
    </source>
</evidence>
<keyword evidence="6 13" id="KW-1133">Transmembrane helix</keyword>
<dbReference type="PANTHER" id="PTHR11351:SF98">
    <property type="entry name" value="RE43130P"/>
    <property type="match status" value="1"/>
</dbReference>
<evidence type="ECO:0000313" key="16">
    <source>
        <dbReference type="EMBL" id="JAB85264.1"/>
    </source>
</evidence>
<dbReference type="EMBL" id="GAMC01021293">
    <property type="protein sequence ID" value="JAB85262.1"/>
    <property type="molecule type" value="mRNA"/>
</dbReference>
<sequence length="410" mass="46715">MAPNLIGSTFLIAETAITNNDANNNKPATLAKSSCKSSHETTAVMRQNSAKPVAQTQSKADGATKEPYKMEIVWFNVFLFVILHSTAFYGAYLMWAENAYLEFLIAYGYAVLGGLGITAGVHRLWSHRAYKARLPLRIFLMLCQSLAFQNSIYEWCRDHRVHHKFTDTNGDPHNSGRGFFFAHMGWLMCKKHPDVKERGKAIDMSDIWADPVVRFQKRFYFVVMPICCFVVPALVPYFVLGSSLQVCFFVCSMARYALSLHATWLVNSAAHFYGMRPYEKNISSVDSKTVSIIAFGEGWHNYHHVFPWDYKAGELGTYKYNWTTAFLDLMARIGQAYDLKSVSQEMILKRVQRTGDGSHSSMIDVNNNNVNINELVSKLDHEKETTLVWGWDDQDICEEDREGALREKAE</sequence>
<dbReference type="OrthoDB" id="10260134at2759"/>
<comment type="cofactor">
    <cofactor evidence="12">
        <name>Fe(2+)</name>
        <dbReference type="ChEBI" id="CHEBI:29033"/>
    </cofactor>
</comment>
<keyword evidence="3 12" id="KW-0444">Lipid biosynthesis</keyword>
<evidence type="ECO:0000256" key="4">
    <source>
        <dbReference type="ARBA" id="ARBA00022692"/>
    </source>
</evidence>
<dbReference type="KEGG" id="ccat:105664448"/>
<feature type="domain" description="Fatty acid desaturase" evidence="14">
    <location>
        <begin position="108"/>
        <end position="307"/>
    </location>
</feature>
<reference evidence="16" key="1">
    <citation type="submission" date="2013-07" db="EMBL/GenBank/DDBJ databases">
        <authorList>
            <person name="Geib S."/>
        </authorList>
    </citation>
    <scope>NUCLEOTIDE SEQUENCE</scope>
</reference>
<dbReference type="InterPro" id="IPR009160">
    <property type="entry name" value="Acyl-CoA_deSatase_haem/ster-bd"/>
</dbReference>
<dbReference type="AlphaFoldDB" id="W8B613"/>
<dbReference type="CDD" id="cd03505">
    <property type="entry name" value="Delta9-FADS-like"/>
    <property type="match status" value="1"/>
</dbReference>
<proteinExistence type="evidence at transcript level"/>
<evidence type="ECO:0000256" key="12">
    <source>
        <dbReference type="RuleBase" id="RU000581"/>
    </source>
</evidence>
<evidence type="ECO:0000256" key="10">
    <source>
        <dbReference type="ARBA" id="ARBA00023136"/>
    </source>
</evidence>
<evidence type="ECO:0000256" key="1">
    <source>
        <dbReference type="ARBA" id="ARBA00004141"/>
    </source>
</evidence>
<comment type="domain">
    <text evidence="12">The histidine box domains are involved in binding the catalytic metal ions.</text>
</comment>
<evidence type="ECO:0000256" key="7">
    <source>
        <dbReference type="ARBA" id="ARBA00023002"/>
    </source>
</evidence>
<feature type="transmembrane region" description="Helical" evidence="13">
    <location>
        <begin position="219"/>
        <end position="240"/>
    </location>
</feature>
<keyword evidence="4 12" id="KW-0812">Transmembrane</keyword>
<comment type="similarity">
    <text evidence="2 12">Belongs to the fatty acid desaturase type 1 family.</text>
</comment>
<dbReference type="GO" id="GO:0005506">
    <property type="term" value="F:iron ion binding"/>
    <property type="evidence" value="ECO:0007669"/>
    <property type="project" value="TreeGrafter"/>
</dbReference>
<dbReference type="PANTHER" id="PTHR11351">
    <property type="entry name" value="ACYL-COA DESATURASE"/>
    <property type="match status" value="1"/>
</dbReference>
<dbReference type="InterPro" id="IPR005804">
    <property type="entry name" value="FA_desaturase_dom"/>
</dbReference>
<keyword evidence="11 12" id="KW-0275">Fatty acid biosynthesis</keyword>
<comment type="subcellular location">
    <subcellularLocation>
        <location evidence="1">Membrane</location>
        <topology evidence="1">Multi-pass membrane protein</topology>
    </subcellularLocation>
</comment>
<keyword evidence="9" id="KW-0443">Lipid metabolism</keyword>
<protein>
    <submittedName>
        <fullName evidence="15">(Mediterranean fruit fly) hypothetical protein</fullName>
    </submittedName>
    <submittedName>
        <fullName evidence="16">Acyl-CoA desaturase 1</fullName>
    </submittedName>
</protein>
<dbReference type="Proteomes" id="UP000606786">
    <property type="component" value="Unassembled WGS sequence"/>
</dbReference>
<dbReference type="Pfam" id="PF00487">
    <property type="entry name" value="FA_desaturase"/>
    <property type="match status" value="1"/>
</dbReference>
<dbReference type="PIRSF" id="PIRSF000345">
    <property type="entry name" value="OLE1"/>
    <property type="match status" value="1"/>
</dbReference>
<organism evidence="16">
    <name type="scientific">Ceratitis capitata</name>
    <name type="common">Mediterranean fruit fly</name>
    <name type="synonym">Tephritis capitata</name>
    <dbReference type="NCBI Taxonomy" id="7213"/>
    <lineage>
        <taxon>Eukaryota</taxon>
        <taxon>Metazoa</taxon>
        <taxon>Ecdysozoa</taxon>
        <taxon>Arthropoda</taxon>
        <taxon>Hexapoda</taxon>
        <taxon>Insecta</taxon>
        <taxon>Pterygota</taxon>
        <taxon>Neoptera</taxon>
        <taxon>Endopterygota</taxon>
        <taxon>Diptera</taxon>
        <taxon>Brachycera</taxon>
        <taxon>Muscomorpha</taxon>
        <taxon>Tephritoidea</taxon>
        <taxon>Tephritidae</taxon>
        <taxon>Ceratitis</taxon>
        <taxon>Ceratitis</taxon>
    </lineage>
</organism>
<evidence type="ECO:0000256" key="9">
    <source>
        <dbReference type="ARBA" id="ARBA00023098"/>
    </source>
</evidence>
<dbReference type="GO" id="GO:0006636">
    <property type="term" value="P:unsaturated fatty acid biosynthetic process"/>
    <property type="evidence" value="ECO:0007669"/>
    <property type="project" value="InterPro"/>
</dbReference>
<accession>W8B613</accession>
<reference evidence="16" key="2">
    <citation type="journal article" date="2014" name="BMC Genomics">
        <title>A genomic perspective to assessing quality of mass-reared SIT flies used in Mediterranean fruit fly (Ceratitis capitata) eradication in California.</title>
        <authorList>
            <person name="Calla B."/>
            <person name="Hall B."/>
            <person name="Hou S."/>
            <person name="Geib S.M."/>
        </authorList>
    </citation>
    <scope>NUCLEOTIDE SEQUENCE</scope>
</reference>
<dbReference type="GO" id="GO:0004768">
    <property type="term" value="F:stearoyl-CoA 9-desaturase activity"/>
    <property type="evidence" value="ECO:0007669"/>
    <property type="project" value="InterPro"/>
</dbReference>
<dbReference type="EMBL" id="CAJHJT010000001">
    <property type="protein sequence ID" value="CAD6993571.1"/>
    <property type="molecule type" value="Genomic_DNA"/>
</dbReference>
<evidence type="ECO:0000256" key="2">
    <source>
        <dbReference type="ARBA" id="ARBA00009295"/>
    </source>
</evidence>
<dbReference type="GO" id="GO:0005789">
    <property type="term" value="C:endoplasmic reticulum membrane"/>
    <property type="evidence" value="ECO:0007669"/>
    <property type="project" value="TreeGrafter"/>
</dbReference>
<evidence type="ECO:0000256" key="13">
    <source>
        <dbReference type="SAM" id="Phobius"/>
    </source>
</evidence>
<gene>
    <name evidence="16" type="primary">ACOD1</name>
    <name evidence="15" type="ORF">CCAP1982_LOCUS2383</name>
</gene>
<evidence type="ECO:0000256" key="11">
    <source>
        <dbReference type="ARBA" id="ARBA00023160"/>
    </source>
</evidence>
<reference evidence="15" key="3">
    <citation type="submission" date="2020-11" db="EMBL/GenBank/DDBJ databases">
        <authorList>
            <person name="Whitehead M."/>
        </authorList>
    </citation>
    <scope>NUCLEOTIDE SEQUENCE</scope>
    <source>
        <strain evidence="15">EGII</strain>
    </source>
</reference>
<evidence type="ECO:0000256" key="8">
    <source>
        <dbReference type="ARBA" id="ARBA00023004"/>
    </source>
</evidence>
<keyword evidence="8" id="KW-0408">Iron</keyword>
<feature type="transmembrane region" description="Helical" evidence="13">
    <location>
        <begin position="72"/>
        <end position="92"/>
    </location>
</feature>
<evidence type="ECO:0000256" key="5">
    <source>
        <dbReference type="ARBA" id="ARBA00022832"/>
    </source>
</evidence>
<dbReference type="GeneID" id="105664448"/>
<name>W8B613_CERCA</name>
<keyword evidence="17" id="KW-1185">Reference proteome</keyword>
<keyword evidence="10 13" id="KW-0472">Membrane</keyword>
<dbReference type="PRINTS" id="PR00075">
    <property type="entry name" value="FACDDSATRASE"/>
</dbReference>